<keyword evidence="4" id="KW-0274">FAD</keyword>
<dbReference type="PANTHER" id="PTHR48467">
    <property type="entry name" value="GLUTAMATE SYNTHASE 1 [NADH], CHLOROPLASTIC-LIKE"/>
    <property type="match status" value="1"/>
</dbReference>
<keyword evidence="3" id="KW-0285">Flavoprotein</keyword>
<dbReference type="InterPro" id="IPR055275">
    <property type="entry name" value="Ferredox_Rdtase"/>
</dbReference>
<evidence type="ECO:0000256" key="5">
    <source>
        <dbReference type="ARBA" id="ARBA00022857"/>
    </source>
</evidence>
<evidence type="ECO:0000256" key="6">
    <source>
        <dbReference type="ARBA" id="ARBA00023002"/>
    </source>
</evidence>
<comment type="similarity">
    <text evidence="2">Belongs to the ferredoxin--NADP reductase type 1 family.</text>
</comment>
<dbReference type="PIRSF" id="PIRSF000362">
    <property type="entry name" value="FNR"/>
    <property type="match status" value="1"/>
</dbReference>
<evidence type="ECO:0000313" key="7">
    <source>
        <dbReference type="EMBL" id="CAB4821328.1"/>
    </source>
</evidence>
<keyword evidence="5" id="KW-0521">NADP</keyword>
<dbReference type="PRINTS" id="PR00419">
    <property type="entry name" value="ADXRDTASE"/>
</dbReference>
<dbReference type="AlphaFoldDB" id="A0A6J6ZQB6"/>
<accession>A0A6J6ZQB6</accession>
<reference evidence="7" key="1">
    <citation type="submission" date="2020-05" db="EMBL/GenBank/DDBJ databases">
        <authorList>
            <person name="Chiriac C."/>
            <person name="Salcher M."/>
            <person name="Ghai R."/>
            <person name="Kavagutti S V."/>
        </authorList>
    </citation>
    <scope>NUCLEOTIDE SEQUENCE</scope>
</reference>
<proteinExistence type="inferred from homology"/>
<evidence type="ECO:0000256" key="2">
    <source>
        <dbReference type="ARBA" id="ARBA00008312"/>
    </source>
</evidence>
<dbReference type="PANTHER" id="PTHR48467:SF1">
    <property type="entry name" value="GLUTAMATE SYNTHASE 1 [NADH], CHLOROPLASTIC-LIKE"/>
    <property type="match status" value="1"/>
</dbReference>
<dbReference type="SUPFAM" id="SSF51971">
    <property type="entry name" value="Nucleotide-binding domain"/>
    <property type="match status" value="2"/>
</dbReference>
<dbReference type="Gene3D" id="3.40.50.720">
    <property type="entry name" value="NAD(P)-binding Rossmann-like Domain"/>
    <property type="match status" value="1"/>
</dbReference>
<gene>
    <name evidence="7" type="ORF">UFOPK3204_00171</name>
</gene>
<evidence type="ECO:0000256" key="3">
    <source>
        <dbReference type="ARBA" id="ARBA00022630"/>
    </source>
</evidence>
<name>A0A6J6ZQB6_9ZZZZ</name>
<dbReference type="GO" id="GO:0016491">
    <property type="term" value="F:oxidoreductase activity"/>
    <property type="evidence" value="ECO:0007669"/>
    <property type="project" value="UniProtKB-KW"/>
</dbReference>
<dbReference type="Gene3D" id="3.50.50.60">
    <property type="entry name" value="FAD/NAD(P)-binding domain"/>
    <property type="match status" value="1"/>
</dbReference>
<dbReference type="EMBL" id="CAFABK010000004">
    <property type="protein sequence ID" value="CAB4821328.1"/>
    <property type="molecule type" value="Genomic_DNA"/>
</dbReference>
<sequence>MARSLRVAVVGSGPSGMYAADALVSQQEIPVTVDVIDKLPVPFGLVRYGVAPDHVSIRSVRDTLDKVFEKPGVRFIGNVEVGVDISVATLHEYFDAIVFTYGASRDRRLAIPGEELDASVAATDLVAWYCGHPDADRETFERLIPTATCVVVVGVGNVAVDVTRVLAKTVGELTHTDMPDYVFDTLRKSVITDIHVLGRRGPAQATYTTKELRELGELADADIVVDPAELVFDAASEQVIADDKAVARNVEVVKAWATKEQTGKSRRIHLHFMARPVELRGDTRVREVVVERTELDGAGGAKGTGETFVIAADLVVRSVGYRGLALPGVPFDEDRNVIPHVDGRVQCDGGAVSGEYVAGWIKRGPTGIIGTNKKDATATVASLLADCDKLPIAPMSNPSDFDSWLAGSGKQVIDNLGWRSIDAAERALGAGKGRDRTTIQSTKDLLKAAQLNHG</sequence>
<evidence type="ECO:0000256" key="4">
    <source>
        <dbReference type="ARBA" id="ARBA00022827"/>
    </source>
</evidence>
<organism evidence="7">
    <name type="scientific">freshwater metagenome</name>
    <dbReference type="NCBI Taxonomy" id="449393"/>
    <lineage>
        <taxon>unclassified sequences</taxon>
        <taxon>metagenomes</taxon>
        <taxon>ecological metagenomes</taxon>
    </lineage>
</organism>
<protein>
    <submittedName>
        <fullName evidence="7">Unannotated protein</fullName>
    </submittedName>
</protein>
<keyword evidence="6" id="KW-0560">Oxidoreductase</keyword>
<evidence type="ECO:0000256" key="1">
    <source>
        <dbReference type="ARBA" id="ARBA00001974"/>
    </source>
</evidence>
<comment type="cofactor">
    <cofactor evidence="1">
        <name>FAD</name>
        <dbReference type="ChEBI" id="CHEBI:57692"/>
    </cofactor>
</comment>
<dbReference type="Pfam" id="PF13450">
    <property type="entry name" value="NAD_binding_8"/>
    <property type="match status" value="1"/>
</dbReference>
<dbReference type="InterPro" id="IPR021163">
    <property type="entry name" value="Ferredox_Rdtase_adrenod"/>
</dbReference>
<dbReference type="InterPro" id="IPR036188">
    <property type="entry name" value="FAD/NAD-bd_sf"/>
</dbReference>